<dbReference type="OrthoDB" id="1919845at2759"/>
<feature type="domain" description="Reverse transcriptase Ty1/copia-type" evidence="1">
    <location>
        <begin position="12"/>
        <end position="253"/>
    </location>
</feature>
<evidence type="ECO:0000313" key="2">
    <source>
        <dbReference type="EMBL" id="KAI0504900.1"/>
    </source>
</evidence>
<accession>A0A8T3B5Y1</accession>
<gene>
    <name evidence="2" type="ORF">KFK09_015854</name>
</gene>
<sequence>MSDEFTALQRQSTWTLVPNDSSRNVLGCKWIYRTKFNPDGSVALYKARLVALGCRQQFGLDYFHTFSPVAKLPTIRIFLTVAVSFHWQVLQLDVSNAFLHGALNETVYMSQPPGFKDTVHPDYVCLLHKSLYGLKQSPRQWFDTFSNYLLQFGFHHSTADPPLLIYTKQSVLIYILVYVDDILLTGNDNATITCLLTALSSKFQMKNLGRISHFLGMHVSHTSQGLHLSQAAYATQILQRDGMSACKPISSPIPTKLVTETDTSSLALSTADSDLFRHLIGSLQYLTVTRPDITFTVNRLCQHMHCPQQSDFKLLKRLLRYLKGTLSFGIPITATDLQLHAYSDSDWAGDPADRKSTTGYCAFLGSNLISWQVKKQKTVARSSTEAEYRALATATTDIIWLRRLLKEFSIPTSAPTVLLCDNISSIALANNPIFRARTKHIEIDFHFVRECIKNKLITVSYIHTVDQLADLFTKPLSIPRFQFLRDKLHISEANVSLRGGDKPAVL</sequence>
<dbReference type="PANTHER" id="PTHR11439">
    <property type="entry name" value="GAG-POL-RELATED RETROTRANSPOSON"/>
    <property type="match status" value="1"/>
</dbReference>
<dbReference type="Pfam" id="PF07727">
    <property type="entry name" value="RVT_2"/>
    <property type="match status" value="1"/>
</dbReference>
<evidence type="ECO:0000313" key="3">
    <source>
        <dbReference type="Proteomes" id="UP000829196"/>
    </source>
</evidence>
<keyword evidence="3" id="KW-1185">Reference proteome</keyword>
<dbReference type="CDD" id="cd09272">
    <property type="entry name" value="RNase_HI_RT_Ty1"/>
    <property type="match status" value="1"/>
</dbReference>
<organism evidence="2 3">
    <name type="scientific">Dendrobium nobile</name>
    <name type="common">Orchid</name>
    <dbReference type="NCBI Taxonomy" id="94219"/>
    <lineage>
        <taxon>Eukaryota</taxon>
        <taxon>Viridiplantae</taxon>
        <taxon>Streptophyta</taxon>
        <taxon>Embryophyta</taxon>
        <taxon>Tracheophyta</taxon>
        <taxon>Spermatophyta</taxon>
        <taxon>Magnoliopsida</taxon>
        <taxon>Liliopsida</taxon>
        <taxon>Asparagales</taxon>
        <taxon>Orchidaceae</taxon>
        <taxon>Epidendroideae</taxon>
        <taxon>Malaxideae</taxon>
        <taxon>Dendrobiinae</taxon>
        <taxon>Dendrobium</taxon>
    </lineage>
</organism>
<dbReference type="PANTHER" id="PTHR11439:SF499">
    <property type="entry name" value="PPC DOMAIN-CONTAINING PROTEIN"/>
    <property type="match status" value="1"/>
</dbReference>
<dbReference type="AlphaFoldDB" id="A0A8T3B5Y1"/>
<dbReference type="InterPro" id="IPR013103">
    <property type="entry name" value="RVT_2"/>
</dbReference>
<evidence type="ECO:0000259" key="1">
    <source>
        <dbReference type="Pfam" id="PF07727"/>
    </source>
</evidence>
<comment type="caution">
    <text evidence="2">The sequence shown here is derived from an EMBL/GenBank/DDBJ whole genome shotgun (WGS) entry which is preliminary data.</text>
</comment>
<reference evidence="2" key="1">
    <citation type="journal article" date="2022" name="Front. Genet.">
        <title>Chromosome-Scale Assembly of the Dendrobium nobile Genome Provides Insights Into the Molecular Mechanism of the Biosynthesis of the Medicinal Active Ingredient of Dendrobium.</title>
        <authorList>
            <person name="Xu Q."/>
            <person name="Niu S.-C."/>
            <person name="Li K.-L."/>
            <person name="Zheng P.-J."/>
            <person name="Zhang X.-J."/>
            <person name="Jia Y."/>
            <person name="Liu Y."/>
            <person name="Niu Y.-X."/>
            <person name="Yu L.-H."/>
            <person name="Chen D.-F."/>
            <person name="Zhang G.-Q."/>
        </authorList>
    </citation>
    <scope>NUCLEOTIDE SEQUENCE</scope>
    <source>
        <tissue evidence="2">Leaf</tissue>
    </source>
</reference>
<dbReference type="EMBL" id="JAGYWB010000011">
    <property type="protein sequence ID" value="KAI0504900.1"/>
    <property type="molecule type" value="Genomic_DNA"/>
</dbReference>
<protein>
    <recommendedName>
        <fullName evidence="1">Reverse transcriptase Ty1/copia-type domain-containing protein</fullName>
    </recommendedName>
</protein>
<dbReference type="Proteomes" id="UP000829196">
    <property type="component" value="Unassembled WGS sequence"/>
</dbReference>
<proteinExistence type="predicted"/>
<dbReference type="InterPro" id="IPR043502">
    <property type="entry name" value="DNA/RNA_pol_sf"/>
</dbReference>
<dbReference type="SUPFAM" id="SSF56672">
    <property type="entry name" value="DNA/RNA polymerases"/>
    <property type="match status" value="1"/>
</dbReference>
<name>A0A8T3B5Y1_DENNO</name>